<name>A0ABP8DW53_9ACTN</name>
<reference evidence="2" key="1">
    <citation type="journal article" date="2019" name="Int. J. Syst. Evol. Microbiol.">
        <title>The Global Catalogue of Microorganisms (GCM) 10K type strain sequencing project: providing services to taxonomists for standard genome sequencing and annotation.</title>
        <authorList>
            <consortium name="The Broad Institute Genomics Platform"/>
            <consortium name="The Broad Institute Genome Sequencing Center for Infectious Disease"/>
            <person name="Wu L."/>
            <person name="Ma J."/>
        </authorList>
    </citation>
    <scope>NUCLEOTIDE SEQUENCE [LARGE SCALE GENOMIC DNA]</scope>
    <source>
        <strain evidence="2">JCM 17441</strain>
    </source>
</reference>
<keyword evidence="2" id="KW-1185">Reference proteome</keyword>
<accession>A0ABP8DW53</accession>
<protein>
    <submittedName>
        <fullName evidence="1">Uncharacterized protein</fullName>
    </submittedName>
</protein>
<organism evidence="1 2">
    <name type="scientific">Dactylosporangium darangshiense</name>
    <dbReference type="NCBI Taxonomy" id="579108"/>
    <lineage>
        <taxon>Bacteria</taxon>
        <taxon>Bacillati</taxon>
        <taxon>Actinomycetota</taxon>
        <taxon>Actinomycetes</taxon>
        <taxon>Micromonosporales</taxon>
        <taxon>Micromonosporaceae</taxon>
        <taxon>Dactylosporangium</taxon>
    </lineage>
</organism>
<comment type="caution">
    <text evidence="1">The sequence shown here is derived from an EMBL/GenBank/DDBJ whole genome shotgun (WGS) entry which is preliminary data.</text>
</comment>
<sequence>MSTAVSLLSAASGDVTTVGGTATDIPSDAAKALRRRFMPRADHESWTWLTLGTDDVLTLLEESHASGSDGVAATAANAGHPAATGMAVERPEPFLAAAVECQRRRAARR</sequence>
<evidence type="ECO:0000313" key="1">
    <source>
        <dbReference type="EMBL" id="GAA4263919.1"/>
    </source>
</evidence>
<dbReference type="EMBL" id="BAABAT010000085">
    <property type="protein sequence ID" value="GAA4263919.1"/>
    <property type="molecule type" value="Genomic_DNA"/>
</dbReference>
<evidence type="ECO:0000313" key="2">
    <source>
        <dbReference type="Proteomes" id="UP001500620"/>
    </source>
</evidence>
<proteinExistence type="predicted"/>
<dbReference type="Proteomes" id="UP001500620">
    <property type="component" value="Unassembled WGS sequence"/>
</dbReference>
<gene>
    <name evidence="1" type="ORF">GCM10022255_112820</name>
</gene>